<sequence>MWNQNFIRNYSNEAYLSDSTRNNVTHTPNSSFYLCENDQANTQNEYESNIQSQYFGEINCKSQNDASLFLEYNDDIENNSTQVLANSYDRYSSSNKIDSSYASIDTNLVTSSENSSSETIGYLNSNDSSTYIPNKTNQNTPYLAWNNEIYLMSENNCYAYNNSIIQTPIYQSNYLNNKSNYSKKNVKSLIFGNYNCYDRCDDEKDLEGNLTWPNANSTPNCQFKNKARTKHQQG</sequence>
<name>A0A813NNP0_9BILA</name>
<dbReference type="Proteomes" id="UP000663879">
    <property type="component" value="Unassembled WGS sequence"/>
</dbReference>
<keyword evidence="2" id="KW-1185">Reference proteome</keyword>
<reference evidence="1" key="1">
    <citation type="submission" date="2021-02" db="EMBL/GenBank/DDBJ databases">
        <authorList>
            <person name="Nowell W R."/>
        </authorList>
    </citation>
    <scope>NUCLEOTIDE SEQUENCE</scope>
    <source>
        <strain evidence="1">Ploen Becks lab</strain>
    </source>
</reference>
<proteinExistence type="predicted"/>
<organism evidence="1 2">
    <name type="scientific">Brachionus calyciflorus</name>
    <dbReference type="NCBI Taxonomy" id="104777"/>
    <lineage>
        <taxon>Eukaryota</taxon>
        <taxon>Metazoa</taxon>
        <taxon>Spiralia</taxon>
        <taxon>Gnathifera</taxon>
        <taxon>Rotifera</taxon>
        <taxon>Eurotatoria</taxon>
        <taxon>Monogononta</taxon>
        <taxon>Pseudotrocha</taxon>
        <taxon>Ploima</taxon>
        <taxon>Brachionidae</taxon>
        <taxon>Brachionus</taxon>
    </lineage>
</organism>
<protein>
    <submittedName>
        <fullName evidence="1">Uncharacterized protein</fullName>
    </submittedName>
</protein>
<gene>
    <name evidence="1" type="ORF">OXX778_LOCUS3462</name>
</gene>
<evidence type="ECO:0000313" key="1">
    <source>
        <dbReference type="EMBL" id="CAF0742408.1"/>
    </source>
</evidence>
<dbReference type="EMBL" id="CAJNOC010000307">
    <property type="protein sequence ID" value="CAF0742408.1"/>
    <property type="molecule type" value="Genomic_DNA"/>
</dbReference>
<evidence type="ECO:0000313" key="2">
    <source>
        <dbReference type="Proteomes" id="UP000663879"/>
    </source>
</evidence>
<accession>A0A813NNP0</accession>
<comment type="caution">
    <text evidence="1">The sequence shown here is derived from an EMBL/GenBank/DDBJ whole genome shotgun (WGS) entry which is preliminary data.</text>
</comment>
<dbReference type="AlphaFoldDB" id="A0A813NNP0"/>